<feature type="transmembrane region" description="Helical" evidence="6">
    <location>
        <begin position="302"/>
        <end position="324"/>
    </location>
</feature>
<keyword evidence="4 6" id="KW-0472">Membrane</keyword>
<dbReference type="Pfam" id="PF00916">
    <property type="entry name" value="Sulfate_transp"/>
    <property type="match status" value="1"/>
</dbReference>
<feature type="transmembrane region" description="Helical" evidence="6">
    <location>
        <begin position="151"/>
        <end position="172"/>
    </location>
</feature>
<evidence type="ECO:0000313" key="9">
    <source>
        <dbReference type="Proteomes" id="UP001378592"/>
    </source>
</evidence>
<feature type="transmembrane region" description="Helical" evidence="6">
    <location>
        <begin position="112"/>
        <end position="145"/>
    </location>
</feature>
<evidence type="ECO:0000256" key="1">
    <source>
        <dbReference type="ARBA" id="ARBA00004141"/>
    </source>
</evidence>
<evidence type="ECO:0000256" key="6">
    <source>
        <dbReference type="SAM" id="Phobius"/>
    </source>
</evidence>
<dbReference type="GO" id="GO:0055085">
    <property type="term" value="P:transmembrane transport"/>
    <property type="evidence" value="ECO:0007669"/>
    <property type="project" value="InterPro"/>
</dbReference>
<evidence type="ECO:0000313" key="8">
    <source>
        <dbReference type="EMBL" id="KAK7868450.1"/>
    </source>
</evidence>
<evidence type="ECO:0000256" key="5">
    <source>
        <dbReference type="SAM" id="MobiDB-lite"/>
    </source>
</evidence>
<feature type="region of interest" description="Disordered" evidence="5">
    <location>
        <begin position="609"/>
        <end position="635"/>
    </location>
</feature>
<dbReference type="InterPro" id="IPR001902">
    <property type="entry name" value="SLC26A/SulP_fam"/>
</dbReference>
<evidence type="ECO:0000256" key="2">
    <source>
        <dbReference type="ARBA" id="ARBA00022692"/>
    </source>
</evidence>
<keyword evidence="3 6" id="KW-1133">Transmembrane helix</keyword>
<feature type="domain" description="SLC26A/SulP transporter" evidence="7">
    <location>
        <begin position="43"/>
        <end position="435"/>
    </location>
</feature>
<dbReference type="PANTHER" id="PTHR11814">
    <property type="entry name" value="SULFATE TRANSPORTER"/>
    <property type="match status" value="1"/>
</dbReference>
<sequence>MENVEEKKGSFVTSVATKGKHLVLQHVPIISWLPKYTKFDAVSDAVAGFTVGLTLMPQSIAYASLAGLSAQYGLYTAFMGSLVYTFFGTIKEVSIGPTSLMALLTFQFTEHLGVEFVILLSFLAGCVELLMGVLNAGFLVSFISAPVTSGFTSATSIIIIIAQLKGILGISYKSHGTIDAVRQLFVHLPNTRLWDAILGIACATFLLSLRKITSIPVGPKNPSLQTQKHRVIKKTLWFISIARNALIVLIASVIAYKFKSVGKTPFILSGQIKPGLPAFQLPPFSAQIGNVTYSFPEMCKELGSGIILIPIVAVLANVAIAKAFTTGASLNATQEMITLGLCNIFGSFVQAFPTCGAFTRSAVSNASGVRTPLMGLYSGTIILLALSFLTPYFYFIPRATLSAVLICAVMFMIEWEKALLLWRTSKRDFLLLLLTFLSCLLMGVEVGLLMGVAADIVYLLYLWARPNIDVEICKSPVGGEYLIVTPDIGLPYAAVDFLRTEVCRVGEIQGAGILPVAINFKNVKSFDFTTSMGIDSLLKDFEKRGQPLIFLNMKPQDVEMIHNANVKMMQYCHSEEELEDLLFGEKLDLGRCETMPILGSPCQDKSLFSNDDFNSKKENESDLELKHEEKINISS</sequence>
<proteinExistence type="predicted"/>
<protein>
    <recommendedName>
        <fullName evidence="7">SLC26A/SulP transporter domain-containing protein</fullName>
    </recommendedName>
</protein>
<reference evidence="8 9" key="1">
    <citation type="submission" date="2024-03" db="EMBL/GenBank/DDBJ databases">
        <title>The genome assembly and annotation of the cricket Gryllus longicercus Weissman &amp; Gray.</title>
        <authorList>
            <person name="Szrajer S."/>
            <person name="Gray D."/>
            <person name="Ylla G."/>
        </authorList>
    </citation>
    <scope>NUCLEOTIDE SEQUENCE [LARGE SCALE GENOMIC DNA]</scope>
    <source>
        <strain evidence="8">DAG 2021-001</strain>
        <tissue evidence="8">Whole body minus gut</tissue>
    </source>
</reference>
<keyword evidence="2 6" id="KW-0812">Transmembrane</keyword>
<keyword evidence="9" id="KW-1185">Reference proteome</keyword>
<feature type="transmembrane region" description="Helical" evidence="6">
    <location>
        <begin position="371"/>
        <end position="395"/>
    </location>
</feature>
<name>A0AAN9VNR3_9ORTH</name>
<feature type="transmembrane region" description="Helical" evidence="6">
    <location>
        <begin position="429"/>
        <end position="461"/>
    </location>
</feature>
<dbReference type="GO" id="GO:0016020">
    <property type="term" value="C:membrane"/>
    <property type="evidence" value="ECO:0007669"/>
    <property type="project" value="UniProtKB-SubCell"/>
</dbReference>
<dbReference type="InterPro" id="IPR011547">
    <property type="entry name" value="SLC26A/SulP_dom"/>
</dbReference>
<feature type="transmembrane region" description="Helical" evidence="6">
    <location>
        <begin position="45"/>
        <end position="66"/>
    </location>
</feature>
<evidence type="ECO:0000256" key="3">
    <source>
        <dbReference type="ARBA" id="ARBA00022989"/>
    </source>
</evidence>
<dbReference type="AlphaFoldDB" id="A0AAN9VNR3"/>
<gene>
    <name evidence="8" type="ORF">R5R35_011203</name>
</gene>
<comment type="subcellular location">
    <subcellularLocation>
        <location evidence="1">Membrane</location>
        <topology evidence="1">Multi-pass membrane protein</topology>
    </subcellularLocation>
</comment>
<evidence type="ECO:0000256" key="4">
    <source>
        <dbReference type="ARBA" id="ARBA00023136"/>
    </source>
</evidence>
<evidence type="ECO:0000259" key="7">
    <source>
        <dbReference type="Pfam" id="PF00916"/>
    </source>
</evidence>
<dbReference type="EMBL" id="JAZDUA010000094">
    <property type="protein sequence ID" value="KAK7868450.1"/>
    <property type="molecule type" value="Genomic_DNA"/>
</dbReference>
<feature type="transmembrane region" description="Helical" evidence="6">
    <location>
        <begin position="235"/>
        <end position="256"/>
    </location>
</feature>
<organism evidence="8 9">
    <name type="scientific">Gryllus longicercus</name>
    <dbReference type="NCBI Taxonomy" id="2509291"/>
    <lineage>
        <taxon>Eukaryota</taxon>
        <taxon>Metazoa</taxon>
        <taxon>Ecdysozoa</taxon>
        <taxon>Arthropoda</taxon>
        <taxon>Hexapoda</taxon>
        <taxon>Insecta</taxon>
        <taxon>Pterygota</taxon>
        <taxon>Neoptera</taxon>
        <taxon>Polyneoptera</taxon>
        <taxon>Orthoptera</taxon>
        <taxon>Ensifera</taxon>
        <taxon>Gryllidea</taxon>
        <taxon>Grylloidea</taxon>
        <taxon>Gryllidae</taxon>
        <taxon>Gryllinae</taxon>
        <taxon>Gryllus</taxon>
    </lineage>
</organism>
<comment type="caution">
    <text evidence="8">The sequence shown here is derived from an EMBL/GenBank/DDBJ whole genome shotgun (WGS) entry which is preliminary data.</text>
</comment>
<feature type="transmembrane region" description="Helical" evidence="6">
    <location>
        <begin position="336"/>
        <end position="359"/>
    </location>
</feature>
<feature type="compositionally biased region" description="Basic and acidic residues" evidence="5">
    <location>
        <begin position="613"/>
        <end position="635"/>
    </location>
</feature>
<dbReference type="Proteomes" id="UP001378592">
    <property type="component" value="Unassembled WGS sequence"/>
</dbReference>
<accession>A0AAN9VNR3</accession>